<dbReference type="CDD" id="cd02846">
    <property type="entry name" value="PAZ_argonaute_like"/>
    <property type="match status" value="1"/>
</dbReference>
<keyword evidence="5" id="KW-1185">Reference proteome</keyword>
<dbReference type="Pfam" id="PF08699">
    <property type="entry name" value="ArgoL1"/>
    <property type="match status" value="1"/>
</dbReference>
<dbReference type="SMART" id="SM01163">
    <property type="entry name" value="DUF1785"/>
    <property type="match status" value="1"/>
</dbReference>
<dbReference type="InterPro" id="IPR036085">
    <property type="entry name" value="PAZ_dom_sf"/>
</dbReference>
<dbReference type="SUPFAM" id="SSF53098">
    <property type="entry name" value="Ribonuclease H-like"/>
    <property type="match status" value="1"/>
</dbReference>
<dbReference type="STRING" id="286115.A0A507DLH6"/>
<proteinExistence type="inferred from homology"/>
<protein>
    <recommendedName>
        <fullName evidence="6">Piwi domain-containing protein</fullName>
    </recommendedName>
</protein>
<dbReference type="PANTHER" id="PTHR22891">
    <property type="entry name" value="EUKARYOTIC TRANSLATION INITIATION FACTOR 2C"/>
    <property type="match status" value="1"/>
</dbReference>
<dbReference type="Gene3D" id="2.170.260.10">
    <property type="entry name" value="paz domain"/>
    <property type="match status" value="1"/>
</dbReference>
<evidence type="ECO:0000259" key="3">
    <source>
        <dbReference type="PROSITE" id="PS50822"/>
    </source>
</evidence>
<dbReference type="Pfam" id="PF02170">
    <property type="entry name" value="PAZ"/>
    <property type="match status" value="1"/>
</dbReference>
<feature type="domain" description="Piwi" evidence="3">
    <location>
        <begin position="538"/>
        <end position="843"/>
    </location>
</feature>
<accession>A0A507DLH6</accession>
<dbReference type="InterPro" id="IPR003165">
    <property type="entry name" value="Piwi"/>
</dbReference>
<dbReference type="PROSITE" id="PS50821">
    <property type="entry name" value="PAZ"/>
    <property type="match status" value="1"/>
</dbReference>
<dbReference type="InterPro" id="IPR012337">
    <property type="entry name" value="RNaseH-like_sf"/>
</dbReference>
<reference evidence="4 5" key="1">
    <citation type="journal article" date="2019" name="Sci. Rep.">
        <title>Comparative genomics of chytrid fungi reveal insights into the obligate biotrophic and pathogenic lifestyle of Synchytrium endobioticum.</title>
        <authorList>
            <person name="van de Vossenberg B.T.L.H."/>
            <person name="Warris S."/>
            <person name="Nguyen H.D.T."/>
            <person name="van Gent-Pelzer M.P.E."/>
            <person name="Joly D.L."/>
            <person name="van de Geest H.C."/>
            <person name="Bonants P.J.M."/>
            <person name="Smith D.S."/>
            <person name="Levesque C.A."/>
            <person name="van der Lee T.A.J."/>
        </authorList>
    </citation>
    <scope>NUCLEOTIDE SEQUENCE [LARGE SCALE GENOMIC DNA]</scope>
    <source>
        <strain evidence="4 5">MB42</strain>
    </source>
</reference>
<dbReference type="SMART" id="SM00950">
    <property type="entry name" value="Piwi"/>
    <property type="match status" value="1"/>
</dbReference>
<dbReference type="Pfam" id="PF16486">
    <property type="entry name" value="ArgoN"/>
    <property type="match status" value="1"/>
</dbReference>
<dbReference type="Gene3D" id="3.40.50.2300">
    <property type="match status" value="1"/>
</dbReference>
<dbReference type="SMART" id="SM00949">
    <property type="entry name" value="PAZ"/>
    <property type="match status" value="1"/>
</dbReference>
<evidence type="ECO:0008006" key="6">
    <source>
        <dbReference type="Google" id="ProtNLM"/>
    </source>
</evidence>
<dbReference type="PROSITE" id="PS50822">
    <property type="entry name" value="PIWI"/>
    <property type="match status" value="1"/>
</dbReference>
<dbReference type="InterPro" id="IPR036397">
    <property type="entry name" value="RNaseH_sf"/>
</dbReference>
<dbReference type="AlphaFoldDB" id="A0A507DLH6"/>
<feature type="domain" description="PAZ" evidence="2">
    <location>
        <begin position="247"/>
        <end position="363"/>
    </location>
</feature>
<comment type="similarity">
    <text evidence="1">Belongs to the argonaute family.</text>
</comment>
<evidence type="ECO:0000256" key="1">
    <source>
        <dbReference type="RuleBase" id="RU361178"/>
    </source>
</evidence>
<gene>
    <name evidence="4" type="ORF">SeMB42_g01687</name>
</gene>
<dbReference type="Proteomes" id="UP000317494">
    <property type="component" value="Unassembled WGS sequence"/>
</dbReference>
<dbReference type="Pfam" id="PF16488">
    <property type="entry name" value="ArgoL2"/>
    <property type="match status" value="1"/>
</dbReference>
<comment type="caution">
    <text evidence="4">The sequence shown here is derived from an EMBL/GenBank/DDBJ whole genome shotgun (WGS) entry which is preliminary data.</text>
</comment>
<dbReference type="InterPro" id="IPR032474">
    <property type="entry name" value="Argonaute_N"/>
</dbReference>
<dbReference type="InterPro" id="IPR014811">
    <property type="entry name" value="ArgoL1"/>
</dbReference>
<dbReference type="CDD" id="cd04657">
    <property type="entry name" value="Piwi_ago-like"/>
    <property type="match status" value="1"/>
</dbReference>
<dbReference type="InterPro" id="IPR032472">
    <property type="entry name" value="ArgoL2"/>
</dbReference>
<dbReference type="Pfam" id="PF02171">
    <property type="entry name" value="Piwi"/>
    <property type="match status" value="1"/>
</dbReference>
<dbReference type="InterPro" id="IPR045246">
    <property type="entry name" value="Piwi_ago-like"/>
</dbReference>
<dbReference type="SUPFAM" id="SSF101690">
    <property type="entry name" value="PAZ domain"/>
    <property type="match status" value="1"/>
</dbReference>
<evidence type="ECO:0000259" key="2">
    <source>
        <dbReference type="PROSITE" id="PS50821"/>
    </source>
</evidence>
<dbReference type="InterPro" id="IPR003100">
    <property type="entry name" value="PAZ_dom"/>
</dbReference>
<sequence>MSQLPSVRAPSQQPLKAVTKGALGDGQETAIQSRPGLGAKGRQVWLYSNFYQMQFPQRVVYQYDVAITPATSKAIKRDVFEAFKDHFASELSPPSSKGVKRSVYDGEKLMFSYVKLPVHGGREFTVNVTDPDDNRVRVWTVKIQFANNVDLALLTPFLNWNGVGIQPQVPRACFQVLEVLIRHMPSLIFSPIGRNSFYLREQPGRGIKGALNADLGWFQSVRPGYKSLLLNLDQTATSFYETETVDKAIAHYFDRQDIMPTWGQLSPKQMKQVSKFLRGVKVTTIYKTLGGIQASYRIQGIDDVAAAQRRVPRQEGAEGPSLTVAQYYLQHYNIKLRFPEVPCLITGVQKKRYFPPELVRIKANQRHMGQLKPEQLAEMIKVTSTNPRDRFERIVDGQKQLHSQEITTFIRDWGVQIDSRLVQVPGRILEPPTLAIGGRTIQPREGGWMAQKFAIPAPVPLQAWSIVVIDRSTRDFERRAIERFRDMLIQQLTAKGMQVPNRNPPIVDASRSSADMRPLLLEAGKAAMNGGGKPRPDLIICIISKKNHPKYPEIKRVAETDLGVITQCIALPNLMKDRGLDKYTDNVTLKINAKLGGVNTYLDPRSDMPEFLVKQPSMFMGADVTHPPPGVGGPSIASVVGSVDRRFSIYHSVIKSQSSRLESISELSTCVMELLQSFKTRGKVYPQRVVFFRDGVSEGQFLEVMATEIRGFKQACEQLKIPHDVKLTFIVVTKRHHARMFPVNPSDGDRRNNNCLPGTTVDTGITHPFAHDYYQYGSQGLLGTSRPAHYHVLYDENGFTADMVQDMSFKSSHLYARCNRSISLASPAQYAHLVAGRARYYHEYDESASTLSDEQAIKFRPVVPLLKQTMFFV</sequence>
<dbReference type="GO" id="GO:0003723">
    <property type="term" value="F:RNA binding"/>
    <property type="evidence" value="ECO:0007669"/>
    <property type="project" value="InterPro"/>
</dbReference>
<dbReference type="VEuPathDB" id="FungiDB:SeMB42_g01687"/>
<name>A0A507DLH6_9FUNG</name>
<evidence type="ECO:0000313" key="4">
    <source>
        <dbReference type="EMBL" id="TPX52047.1"/>
    </source>
</evidence>
<dbReference type="Gene3D" id="3.30.420.10">
    <property type="entry name" value="Ribonuclease H-like superfamily/Ribonuclease H"/>
    <property type="match status" value="1"/>
</dbReference>
<organism evidence="4 5">
    <name type="scientific">Synchytrium endobioticum</name>
    <dbReference type="NCBI Taxonomy" id="286115"/>
    <lineage>
        <taxon>Eukaryota</taxon>
        <taxon>Fungi</taxon>
        <taxon>Fungi incertae sedis</taxon>
        <taxon>Chytridiomycota</taxon>
        <taxon>Chytridiomycota incertae sedis</taxon>
        <taxon>Chytridiomycetes</taxon>
        <taxon>Synchytriales</taxon>
        <taxon>Synchytriaceae</taxon>
        <taxon>Synchytrium</taxon>
    </lineage>
</organism>
<evidence type="ECO:0000313" key="5">
    <source>
        <dbReference type="Proteomes" id="UP000317494"/>
    </source>
</evidence>
<dbReference type="EMBL" id="QEAN01000045">
    <property type="protein sequence ID" value="TPX52047.1"/>
    <property type="molecule type" value="Genomic_DNA"/>
</dbReference>